<evidence type="ECO:0000259" key="3">
    <source>
        <dbReference type="Pfam" id="PF05424"/>
    </source>
</evidence>
<dbReference type="Pfam" id="PF22672">
    <property type="entry name" value="DBL_C"/>
    <property type="match status" value="2"/>
</dbReference>
<dbReference type="Gene3D" id="1.20.58.830">
    <property type="match status" value="3"/>
</dbReference>
<feature type="domain" description="Duffy-binding-like" evidence="7">
    <location>
        <begin position="313"/>
        <end position="474"/>
    </location>
</feature>
<dbReference type="FunFam" id="1.20.58.830:FF:000001">
    <property type="entry name" value="Erythrocyte membrane protein 1, PfEMP1"/>
    <property type="match status" value="1"/>
</dbReference>
<dbReference type="InterPro" id="IPR041480">
    <property type="entry name" value="CIDR1_gamma"/>
</dbReference>
<feature type="compositionally biased region" description="Basic and acidic residues" evidence="1">
    <location>
        <begin position="729"/>
        <end position="747"/>
    </location>
</feature>
<feature type="region of interest" description="Disordered" evidence="1">
    <location>
        <begin position="43"/>
        <end position="62"/>
    </location>
</feature>
<evidence type="ECO:0000259" key="2">
    <source>
        <dbReference type="Pfam" id="PF03011"/>
    </source>
</evidence>
<protein>
    <submittedName>
        <fullName evidence="9">Erythrocyte membrane protein 1</fullName>
    </submittedName>
</protein>
<feature type="domain" description="Duffy-binding-like" evidence="2">
    <location>
        <begin position="1412"/>
        <end position="1557"/>
    </location>
</feature>
<evidence type="ECO:0000259" key="6">
    <source>
        <dbReference type="Pfam" id="PF18562"/>
    </source>
</evidence>
<reference evidence="8 11" key="2">
    <citation type="submission" date="2018-05" db="EMBL/GenBank/DDBJ databases">
        <title>Genome assembly of Plasmodium falciparum NF54 DiCre.</title>
        <authorList>
            <person name="Baumgarten S."/>
            <person name="Treeck M."/>
            <person name="Scherf A."/>
        </authorList>
    </citation>
    <scope>NUCLEOTIDE SEQUENCE [LARGE SCALE GENOMIC DNA]</scope>
    <source>
        <strain evidence="8">NF54</strain>
    </source>
</reference>
<dbReference type="EMBL" id="NYMT01000006">
    <property type="protein sequence ID" value="PKC47601.1"/>
    <property type="molecule type" value="Genomic_DNA"/>
</dbReference>
<dbReference type="Proteomes" id="UP000754359">
    <property type="component" value="Unassembled WGS sequence"/>
</dbReference>
<feature type="region of interest" description="Disordered" evidence="1">
    <location>
        <begin position="839"/>
        <end position="869"/>
    </location>
</feature>
<dbReference type="Pfam" id="PF05424">
    <property type="entry name" value="Duffy_binding"/>
    <property type="match status" value="2"/>
</dbReference>
<feature type="compositionally biased region" description="Polar residues" evidence="1">
    <location>
        <begin position="1559"/>
        <end position="1569"/>
    </location>
</feature>
<dbReference type="GO" id="GO:0046789">
    <property type="term" value="F:host cell surface receptor binding"/>
    <property type="evidence" value="ECO:0007669"/>
    <property type="project" value="InterPro"/>
</dbReference>
<dbReference type="Gene3D" id="1.20.1310.20">
    <property type="entry name" value="Duffy-antigen binding domain"/>
    <property type="match status" value="2"/>
</dbReference>
<evidence type="ECO:0000313" key="8">
    <source>
        <dbReference type="EMBL" id="KAF4330154.1"/>
    </source>
</evidence>
<dbReference type="InterPro" id="IPR042202">
    <property type="entry name" value="Duffy-ag-bd_sf"/>
</dbReference>
<dbReference type="InterPro" id="IPR029210">
    <property type="entry name" value="PfEMP1_NTS"/>
</dbReference>
<organism evidence="9 10">
    <name type="scientific">Plasmodium falciparum (isolate NF54)</name>
    <dbReference type="NCBI Taxonomy" id="5843"/>
    <lineage>
        <taxon>Eukaryota</taxon>
        <taxon>Sar</taxon>
        <taxon>Alveolata</taxon>
        <taxon>Apicomplexa</taxon>
        <taxon>Aconoidasida</taxon>
        <taxon>Haemosporida</taxon>
        <taxon>Plasmodiidae</taxon>
        <taxon>Plasmodium</taxon>
        <taxon>Plasmodium (Laverania)</taxon>
    </lineage>
</organism>
<dbReference type="Pfam" id="PF18562">
    <property type="entry name" value="CIDR1_gamma"/>
    <property type="match status" value="1"/>
</dbReference>
<accession>A0A2I0BXD4</accession>
<dbReference type="InterPro" id="IPR008602">
    <property type="entry name" value="Duffy-antigen-binding"/>
</dbReference>
<dbReference type="FunFam" id="1.20.58.830:FF:000008">
    <property type="entry name" value="Erythrocyte membrane protein 1, PfEMP1"/>
    <property type="match status" value="1"/>
</dbReference>
<proteinExistence type="predicted"/>
<gene>
    <name evidence="9" type="ORF">CK202_2501</name>
    <name evidence="8" type="ORF">CYL21_1210</name>
</gene>
<dbReference type="EMBL" id="QFXU01000009">
    <property type="protein sequence ID" value="KAF4330154.1"/>
    <property type="molecule type" value="Genomic_DNA"/>
</dbReference>
<dbReference type="SUPFAM" id="SSF140924">
    <property type="entry name" value="Duffy binding domain-like"/>
    <property type="match status" value="4"/>
</dbReference>
<evidence type="ECO:0000259" key="7">
    <source>
        <dbReference type="Pfam" id="PF22672"/>
    </source>
</evidence>
<feature type="compositionally biased region" description="Polar residues" evidence="1">
    <location>
        <begin position="1048"/>
        <end position="1058"/>
    </location>
</feature>
<evidence type="ECO:0000256" key="1">
    <source>
        <dbReference type="SAM" id="MobiDB-lite"/>
    </source>
</evidence>
<dbReference type="Gene3D" id="1.20.58.1930">
    <property type="match status" value="1"/>
</dbReference>
<dbReference type="VEuPathDB" id="PlasmoDB:PfNF54_080013000"/>
<dbReference type="GO" id="GO:0016020">
    <property type="term" value="C:membrane"/>
    <property type="evidence" value="ECO:0007669"/>
    <property type="project" value="InterPro"/>
</dbReference>
<feature type="region of interest" description="Disordered" evidence="1">
    <location>
        <begin position="1550"/>
        <end position="1666"/>
    </location>
</feature>
<evidence type="ECO:0000313" key="10">
    <source>
        <dbReference type="Proteomes" id="UP000232684"/>
    </source>
</evidence>
<dbReference type="Pfam" id="PF15445">
    <property type="entry name" value="ATS"/>
    <property type="match status" value="1"/>
</dbReference>
<feature type="domain" description="Duffy-binding-like" evidence="2">
    <location>
        <begin position="592"/>
        <end position="737"/>
    </location>
</feature>
<feature type="region of interest" description="Disordered" evidence="1">
    <location>
        <begin position="1037"/>
        <end position="1058"/>
    </location>
</feature>
<dbReference type="InterPro" id="IPR029211">
    <property type="entry name" value="PfEMP1_ATS"/>
</dbReference>
<dbReference type="FunFam" id="1.10.1900.40:FF:000002">
    <property type="entry name" value="Erythrocyte membrane protein 1, PfEMP1"/>
    <property type="match status" value="1"/>
</dbReference>
<feature type="domain" description="Plasmodium falciparum erythrocyte membrane protein-1 N-terminal segment" evidence="5">
    <location>
        <begin position="11"/>
        <end position="47"/>
    </location>
</feature>
<feature type="domain" description="Cysteine-rich interdomain region 1 gamma" evidence="6">
    <location>
        <begin position="1345"/>
        <end position="1396"/>
    </location>
</feature>
<evidence type="ECO:0000259" key="4">
    <source>
        <dbReference type="Pfam" id="PF15445"/>
    </source>
</evidence>
<dbReference type="SMR" id="A0A2I0BXD4"/>
<dbReference type="Pfam" id="PF15447">
    <property type="entry name" value="NTS"/>
    <property type="match status" value="1"/>
</dbReference>
<feature type="domain" description="Duffy-binding-like" evidence="7">
    <location>
        <begin position="1153"/>
        <end position="1303"/>
    </location>
</feature>
<evidence type="ECO:0000313" key="11">
    <source>
        <dbReference type="Proteomes" id="UP000754359"/>
    </source>
</evidence>
<dbReference type="Gene3D" id="1.10.1900.40">
    <property type="entry name" value="Acidic terminal segments, variant surface antigen of PfEMP1"/>
    <property type="match status" value="2"/>
</dbReference>
<feature type="domain" description="Duffy-antigen binding" evidence="3">
    <location>
        <begin position="113"/>
        <end position="309"/>
    </location>
</feature>
<evidence type="ECO:0000313" key="9">
    <source>
        <dbReference type="EMBL" id="PKC47601.1"/>
    </source>
</evidence>
<dbReference type="Proteomes" id="UP000232684">
    <property type="component" value="Unassembled WGS sequence"/>
</dbReference>
<sequence length="2109" mass="241113">MSTLGGGTDKSAKHVLDEFGQQVYEQVKNGEAKTYFDELHGDLSEATYPGDENPNKTTPPNPCLLQYDYNSNVTIGGGREYPCKDRPEVRFSDEYGGQCTDSKIKGNEDNKGGACAPFRRLFLCDQHLSHMKAEKINNKHNLLLEVCLAAKYEGESLKGYHDKYNATYSDSRSQLCTVLARSFADIGDIIRGKDLFIGYDKKDRVQKKKLQDSLKNIFGNIYNELTTSGKNVDKAKARYNDPKGDFFQLREDWWALNREKVWSAITCNAQGNKYFRPTCSGGESIAHNKCTCINGDPPTYFDYVPQYLRWFEEWAEDFCRKRKHKLQNAKEQCRGKNGEDKYCDLNGYDCKRTISAEKKLFPDSDCNKCSYSCIPFRTWIDNQKLEFLKQKNKYDKEKEKNNDTTKTTRYGPINNLYAKDFYDKLKQQYITVDSFLELLNKEKECKNHPEVGDGKKTFVDFSNKNVDETFSRTEICEPCPWCGIEKQEDGKWKRLNENAPECPQEIEKTYPESNTTDIPVLTPEKGKTSILQKYRIFCQNAENNKQIKEWQCHYEKNDKSDDSDETHNSDNCILGKWENFEKGQEFKSYYSFFYGSIIDMLKDSVDWRDKLNNCINNETKACKNGCNKNCDCYKRWVEKKQQEWSNIKKHFGKQGDLLEEIKGEDPGKILEFYLKSIFLQDMKEAQGDPKAIKRFTDLLQKKNNPGTDDTTKTIIDKFLQEELTDANRCKETHKDDCSQQEVTRLRSADPSPDTVDSASEDEDEEDKDHQEETEDTAQDTGQGEEETATEKVAPTVVDVCATVAEALTKGDLNAACTLKYGTPNRYWGWKCIGDKTATGEARAGRVARSPPETAPSSAKSGEPTGSICIPPRRRRLYIQKLHEWASRGGDEATKSQSQAGGSEAQPQGGEKSPSGKVSSQSDKLRTAFIQSAAIETFFLWHKYKAENTKTQSVGSPLLLLPQLPRSGSDDKDPETSLKSGTIPIDFLRLMFYTIADYKDIFEGKNMEVVNLLKDGSPSDKEMQERESKIKDAIDKVFPNSDNKKHSGVPSQTGNTTPQTLWSKYAEPIWNGMICALTYRDSEEKGGTPTQNNTVKTELYDKNTKENGKYNYHTVTLEDDSDETRPKIGTSPSGEKTYLSKFVLRPPYFRYLEEWGETFCRERTRRLEKIQGDCTQGDDEYKCSGYGENCKDIREQDYSIISNFNCPDCGKSCRSYKKWINIKKDEFTKHSNVYNEQKEKAKNNKDPESKSGNISDHEFVGKLDKDYASIDSFLEKLGSCSKNNKDNGDGTINFKEPDVTFKPADNCKPCSEFKVNCRNGNCKGANGNTCNGETVTAEEITKMSDSTVIDIRVSDNSENVFEDILDECQNAGIFEGIRKEQWTCGYVCGVDICEQTNVNVNQNDKEYIQIRALLKRWVDHFLEDYIKIKHKISHCIDNGKGNICKNKCNDKCNCASKWIDEKRTEWKTIRDRYFEQYKGAQSDVYDVKGFLEDLQSQIPVTINKAIEPCKDLGEFERSTHCNGAASSENGKPQKKDIIECLLDKLEKKTKKCKDDHPQPSAENQAQTCENSAHVEDDDEPLEEEGDQNPVGKQQPSFCPPVEDKKKEEEGETCTPASPAPAPAPSEDPPVPAPAGDQKEASTPKVAPRPKPPRVKPQQPGDDPWEPLKNAMLSSTIMWSIGIGFATFTYFYLKKKTKSSVANLFQILQIPKGDYDIPTLKSSNRYIPYASDRYKGKTYIYMEGDSSGDEKYAFMSDTTDVTSSESEYEELDINDIYVPGSPKYKTLIEVVLEPSKRDIPSGDIPHTNKFTDNEWNQLKKDFISNMLQNTQNTEPNVLHDNVDNNTHPTMSRHNVDQKPFIMSIHDRNLYIGEEYSYDMSTNSGENNLYSGIDPTSANHDSYSGIDLINDALNGDYDIYDEILKRKENELFGTNHTKKNTSTNSVAKNTNSDPILNQINLFHKWLDRHRNMCEQWDKNKKEEFLDKLKKEWNKENNNNSGDINNRYENVLNTDVSIQIDMHNPKPKNEFTNMDTNPDNFIKDTILNDLEKHREPYFYDIYDDDITYFDTDDVKPPMDDIHIKEQTEMNALHNNKMNELLEKEYPISDIWNI</sequence>
<dbReference type="FunFam" id="1.20.58.1930:FF:000001">
    <property type="entry name" value="Erythrocyte membrane protein 1, PfEMP1"/>
    <property type="match status" value="1"/>
</dbReference>
<feature type="domain" description="Duffy-antigen binding" evidence="3">
    <location>
        <begin position="867"/>
        <end position="1093"/>
    </location>
</feature>
<feature type="compositionally biased region" description="Pro residues" evidence="1">
    <location>
        <begin position="1616"/>
        <end position="1631"/>
    </location>
</feature>
<dbReference type="FunFam" id="1.10.1900.40:FF:000001">
    <property type="entry name" value="Erythrocyte membrane protein 1"/>
    <property type="match status" value="1"/>
</dbReference>
<dbReference type="InterPro" id="IPR054595">
    <property type="entry name" value="DBL_C"/>
</dbReference>
<dbReference type="Pfam" id="PF03011">
    <property type="entry name" value="PFEMP"/>
    <property type="match status" value="2"/>
</dbReference>
<dbReference type="FunFam" id="1.20.58.830:FF:000005">
    <property type="entry name" value="Erythrocyte membrane protein 1, PfEMP1"/>
    <property type="match status" value="1"/>
</dbReference>
<dbReference type="FunFam" id="1.20.1310.20:FF:000001">
    <property type="entry name" value="Erythrocyte membrane protein 1, PfEMP1"/>
    <property type="match status" value="1"/>
</dbReference>
<feature type="region of interest" description="Disordered" evidence="1">
    <location>
        <begin position="886"/>
        <end position="922"/>
    </location>
</feature>
<feature type="region of interest" description="Disordered" evidence="1">
    <location>
        <begin position="729"/>
        <end position="791"/>
    </location>
</feature>
<feature type="compositionally biased region" description="Acidic residues" evidence="1">
    <location>
        <begin position="1574"/>
        <end position="1585"/>
    </location>
</feature>
<comment type="caution">
    <text evidence="9">The sequence shown here is derived from an EMBL/GenBank/DDBJ whole genome shotgun (WGS) entry which is preliminary data.</text>
</comment>
<name>A0A2I0BXD4_PLAFO</name>
<evidence type="ECO:0000259" key="5">
    <source>
        <dbReference type="Pfam" id="PF15447"/>
    </source>
</evidence>
<feature type="domain" description="Plasmodium falciparum erythrocyte membrane protein 1 acidic terminal segment" evidence="4">
    <location>
        <begin position="1674"/>
        <end position="2109"/>
    </location>
</feature>
<reference evidence="9 10" key="1">
    <citation type="submission" date="2017-11" db="EMBL/GenBank/DDBJ databases">
        <title>Plasmodium falciparum NF54 genome assembly.</title>
        <authorList>
            <person name="Bryant J.M."/>
            <person name="Baumgarten S."/>
            <person name="Scheidig-Benatar C."/>
            <person name="Scherf A."/>
        </authorList>
    </citation>
    <scope>NUCLEOTIDE SEQUENCE [LARGE SCALE GENOMIC DNA]</scope>
    <source>
        <strain evidence="9">NF54</strain>
    </source>
</reference>
<dbReference type="InterPro" id="IPR044932">
    <property type="entry name" value="PfEMP1_ATS_sf"/>
</dbReference>
<dbReference type="InterPro" id="IPR004258">
    <property type="entry name" value="DBL"/>
</dbReference>
<feature type="compositionally biased region" description="Acidic residues" evidence="1">
    <location>
        <begin position="758"/>
        <end position="787"/>
    </location>
</feature>
<feature type="region of interest" description="Disordered" evidence="1">
    <location>
        <begin position="1232"/>
        <end position="1255"/>
    </location>
</feature>
<feature type="compositionally biased region" description="Basic and acidic residues" evidence="1">
    <location>
        <begin position="1235"/>
        <end position="1255"/>
    </location>
</feature>